<organism evidence="6 7">
    <name type="scientific">Arthrobacter psychrochitiniphilus</name>
    <dbReference type="NCBI Taxonomy" id="291045"/>
    <lineage>
        <taxon>Bacteria</taxon>
        <taxon>Bacillati</taxon>
        <taxon>Actinomycetota</taxon>
        <taxon>Actinomycetes</taxon>
        <taxon>Micrococcales</taxon>
        <taxon>Micrococcaceae</taxon>
        <taxon>Arthrobacter</taxon>
    </lineage>
</organism>
<keyword evidence="2" id="KW-0813">Transport</keyword>
<dbReference type="SUPFAM" id="SSF53850">
    <property type="entry name" value="Periplasmic binding protein-like II"/>
    <property type="match status" value="1"/>
</dbReference>
<dbReference type="EMBL" id="QHLZ01000007">
    <property type="protein sequence ID" value="PXA65078.1"/>
    <property type="molecule type" value="Genomic_DNA"/>
</dbReference>
<evidence type="ECO:0000256" key="3">
    <source>
        <dbReference type="ARBA" id="ARBA00022729"/>
    </source>
</evidence>
<proteinExistence type="inferred from homology"/>
<dbReference type="GO" id="GO:0043190">
    <property type="term" value="C:ATP-binding cassette (ABC) transporter complex"/>
    <property type="evidence" value="ECO:0007669"/>
    <property type="project" value="InterPro"/>
</dbReference>
<evidence type="ECO:0000259" key="5">
    <source>
        <dbReference type="Pfam" id="PF00496"/>
    </source>
</evidence>
<dbReference type="PANTHER" id="PTHR30290:SF9">
    <property type="entry name" value="OLIGOPEPTIDE-BINDING PROTEIN APPA"/>
    <property type="match status" value="1"/>
</dbReference>
<evidence type="ECO:0000313" key="6">
    <source>
        <dbReference type="EMBL" id="PXA65078.1"/>
    </source>
</evidence>
<dbReference type="CDD" id="cd08493">
    <property type="entry name" value="PBP2_DppA_like"/>
    <property type="match status" value="1"/>
</dbReference>
<feature type="chain" id="PRO_5015938765" evidence="4">
    <location>
        <begin position="38"/>
        <end position="566"/>
    </location>
</feature>
<dbReference type="Gene3D" id="3.90.76.10">
    <property type="entry name" value="Dipeptide-binding Protein, Domain 1"/>
    <property type="match status" value="1"/>
</dbReference>
<dbReference type="GO" id="GO:0042597">
    <property type="term" value="C:periplasmic space"/>
    <property type="evidence" value="ECO:0007669"/>
    <property type="project" value="UniProtKB-ARBA"/>
</dbReference>
<dbReference type="InterPro" id="IPR039424">
    <property type="entry name" value="SBP_5"/>
</dbReference>
<dbReference type="GO" id="GO:1904680">
    <property type="term" value="F:peptide transmembrane transporter activity"/>
    <property type="evidence" value="ECO:0007669"/>
    <property type="project" value="TreeGrafter"/>
</dbReference>
<reference evidence="6 7" key="1">
    <citation type="submission" date="2018-05" db="EMBL/GenBank/DDBJ databases">
        <title>Genetic diversity of glacier-inhabiting Cryobacterium bacteria in China and description of Cryobacterium mengkeensis sp. nov. and Arthrobacter glacialis sp. nov.</title>
        <authorList>
            <person name="Liu Q."/>
            <person name="Xin Y.-H."/>
        </authorList>
    </citation>
    <scope>NUCLEOTIDE SEQUENCE [LARGE SCALE GENOMIC DNA]</scope>
    <source>
        <strain evidence="6 7">GP3</strain>
    </source>
</reference>
<dbReference type="OrthoDB" id="9796817at2"/>
<dbReference type="PIRSF" id="PIRSF002741">
    <property type="entry name" value="MppA"/>
    <property type="match status" value="1"/>
</dbReference>
<dbReference type="Gene3D" id="3.10.105.10">
    <property type="entry name" value="Dipeptide-binding Protein, Domain 3"/>
    <property type="match status" value="1"/>
</dbReference>
<evidence type="ECO:0000256" key="1">
    <source>
        <dbReference type="ARBA" id="ARBA00005695"/>
    </source>
</evidence>
<comment type="caution">
    <text evidence="6">The sequence shown here is derived from an EMBL/GenBank/DDBJ whole genome shotgun (WGS) entry which is preliminary data.</text>
</comment>
<accession>A0A2V3DWY4</accession>
<evidence type="ECO:0000256" key="2">
    <source>
        <dbReference type="ARBA" id="ARBA00022448"/>
    </source>
</evidence>
<protein>
    <submittedName>
        <fullName evidence="6">ABC transporter substrate-binding protein</fullName>
    </submittedName>
</protein>
<dbReference type="GO" id="GO:0015833">
    <property type="term" value="P:peptide transport"/>
    <property type="evidence" value="ECO:0007669"/>
    <property type="project" value="TreeGrafter"/>
</dbReference>
<gene>
    <name evidence="6" type="ORF">CVS29_12670</name>
</gene>
<keyword evidence="3 4" id="KW-0732">Signal</keyword>
<evidence type="ECO:0000256" key="4">
    <source>
        <dbReference type="SAM" id="SignalP"/>
    </source>
</evidence>
<keyword evidence="7" id="KW-1185">Reference proteome</keyword>
<dbReference type="InterPro" id="IPR000914">
    <property type="entry name" value="SBP_5_dom"/>
</dbReference>
<dbReference type="InterPro" id="IPR030678">
    <property type="entry name" value="Peptide/Ni-bd"/>
</dbReference>
<name>A0A2V3DWY4_9MICC</name>
<evidence type="ECO:0000313" key="7">
    <source>
        <dbReference type="Proteomes" id="UP000246303"/>
    </source>
</evidence>
<comment type="similarity">
    <text evidence="1">Belongs to the bacterial solute-binding protein 5 family.</text>
</comment>
<dbReference type="Proteomes" id="UP000246303">
    <property type="component" value="Unassembled WGS sequence"/>
</dbReference>
<dbReference type="Pfam" id="PF00496">
    <property type="entry name" value="SBP_bac_5"/>
    <property type="match status" value="1"/>
</dbReference>
<sequence>MPCQSSAQGDPVPLSILRATALAAIVLLGATSCTAPAPQSPSTTAAPTHAVTPTVFNFGTGSDPLGFDPALVADTESYRVTRQIMEGLVTINPVTGAPAPSLATKWVEDADGLHYTFTLRKGVSFHDGTPFNAAAVCANFERWYSLPPAIRADGSTSTFKQVFRAFSDDPENSLYEGCTVDDPLTLTLGLKTRLTGFLQALTVPAFAISSPTALKSFTANVLDRSFAGNKVSRYGLHPVGTGPFTFGQASAGSVTMNANKNYWGEKGQITVLNFKTFEQPETRLAALYEGSIDGFDPVTPSNFDKLIKSGKQVLQRDPFSVMYLGINQRVPVLADLKVREAIASAIDKATLANNFFIGGTATTAQFIPPKLSGFNNAVEGIGYDPQKAKTLLAGSSYKGEELRFYYPTNAARTYLPTPEKVYAQIAVELTKVGFNIKPVPIPWNEGYLAAVTGDGNHALSLMGWNGSYADPDNFVGPIFGSPGTELGLVDPQLVSKITRARSMPNGADRVAAYESISKQIAATVPAVPIVFPISAIALSDRVLSYPLSPVLNEVFNAVQLAPPAPG</sequence>
<dbReference type="AlphaFoldDB" id="A0A2V3DWY4"/>
<dbReference type="PANTHER" id="PTHR30290">
    <property type="entry name" value="PERIPLASMIC BINDING COMPONENT OF ABC TRANSPORTER"/>
    <property type="match status" value="1"/>
</dbReference>
<dbReference type="Gene3D" id="3.40.190.10">
    <property type="entry name" value="Periplasmic binding protein-like II"/>
    <property type="match status" value="1"/>
</dbReference>
<feature type="signal peptide" evidence="4">
    <location>
        <begin position="1"/>
        <end position="37"/>
    </location>
</feature>
<feature type="domain" description="Solute-binding protein family 5" evidence="5">
    <location>
        <begin position="98"/>
        <end position="483"/>
    </location>
</feature>